<dbReference type="RefSeq" id="WP_146931206.1">
    <property type="nucleotide sequence ID" value="NZ_CBCSHZ010000007.1"/>
</dbReference>
<evidence type="ECO:0000256" key="1">
    <source>
        <dbReference type="SAM" id="MobiDB-lite"/>
    </source>
</evidence>
<dbReference type="SUPFAM" id="SSF50346">
    <property type="entry name" value="PRC-barrel domain"/>
    <property type="match status" value="1"/>
</dbReference>
<accession>A0A5C6ZY58</accession>
<reference evidence="2 3" key="1">
    <citation type="submission" date="2019-08" db="EMBL/GenBank/DDBJ databases">
        <title>Genome sequence of Gillisia hiemivivida IC154 (type strain).</title>
        <authorList>
            <person name="Bowman J.P."/>
        </authorList>
    </citation>
    <scope>NUCLEOTIDE SEQUENCE [LARGE SCALE GENOMIC DNA]</scope>
    <source>
        <strain evidence="2 3">IC154</strain>
    </source>
</reference>
<dbReference type="AlphaFoldDB" id="A0A5C6ZY58"/>
<protein>
    <submittedName>
        <fullName evidence="2">Photosystem reaction center subunit H</fullName>
    </submittedName>
</protein>
<organism evidence="2 3">
    <name type="scientific">Gillisia hiemivivida</name>
    <dbReference type="NCBI Taxonomy" id="291190"/>
    <lineage>
        <taxon>Bacteria</taxon>
        <taxon>Pseudomonadati</taxon>
        <taxon>Bacteroidota</taxon>
        <taxon>Flavobacteriia</taxon>
        <taxon>Flavobacteriales</taxon>
        <taxon>Flavobacteriaceae</taxon>
        <taxon>Gillisia</taxon>
    </lineage>
</organism>
<dbReference type="GO" id="GO:0030077">
    <property type="term" value="C:plasma membrane light-harvesting complex"/>
    <property type="evidence" value="ECO:0007669"/>
    <property type="project" value="InterPro"/>
</dbReference>
<gene>
    <name evidence="2" type="ORF">ES724_06580</name>
</gene>
<proteinExistence type="predicted"/>
<name>A0A5C6ZY58_9FLAO</name>
<dbReference type="Proteomes" id="UP000321367">
    <property type="component" value="Unassembled WGS sequence"/>
</dbReference>
<dbReference type="InterPro" id="IPR014747">
    <property type="entry name" value="Bac_photo_RC_H_C"/>
</dbReference>
<dbReference type="OrthoDB" id="1422173at2"/>
<sequence>MKDDKNRSLFYLNELSDYKVKSDDPDVRGWKVHDKDKRVVGKVENLLVNKNTEKVVYLDVEVDTSIIEANHKPYSGKAKSGVHEVMNKDGENHLIIPIGLVNLNHDNKVVSTNEITHKTFAETKRINKGSTIDREYEIVVLDTYNRDDTKYPEDDTLYGRKEYDTKNYRKGK</sequence>
<dbReference type="Gene3D" id="3.90.50.10">
    <property type="entry name" value="Photosynthetic Reaction Center, subunit H, domain 2"/>
    <property type="match status" value="1"/>
</dbReference>
<evidence type="ECO:0000313" key="3">
    <source>
        <dbReference type="Proteomes" id="UP000321367"/>
    </source>
</evidence>
<dbReference type="InterPro" id="IPR011033">
    <property type="entry name" value="PRC_barrel-like_sf"/>
</dbReference>
<evidence type="ECO:0000313" key="2">
    <source>
        <dbReference type="EMBL" id="TXD94308.1"/>
    </source>
</evidence>
<keyword evidence="3" id="KW-1185">Reference proteome</keyword>
<dbReference type="GO" id="GO:0019684">
    <property type="term" value="P:photosynthesis, light reaction"/>
    <property type="evidence" value="ECO:0007669"/>
    <property type="project" value="InterPro"/>
</dbReference>
<feature type="region of interest" description="Disordered" evidence="1">
    <location>
        <begin position="151"/>
        <end position="172"/>
    </location>
</feature>
<comment type="caution">
    <text evidence="2">The sequence shown here is derived from an EMBL/GenBank/DDBJ whole genome shotgun (WGS) entry which is preliminary data.</text>
</comment>
<dbReference type="EMBL" id="VORY01000005">
    <property type="protein sequence ID" value="TXD94308.1"/>
    <property type="molecule type" value="Genomic_DNA"/>
</dbReference>